<feature type="transmembrane region" description="Helical" evidence="1">
    <location>
        <begin position="146"/>
        <end position="164"/>
    </location>
</feature>
<keyword evidence="1" id="KW-0812">Transmembrane</keyword>
<feature type="transmembrane region" description="Helical" evidence="1">
    <location>
        <begin position="120"/>
        <end position="140"/>
    </location>
</feature>
<feature type="transmembrane region" description="Helical" evidence="1">
    <location>
        <begin position="41"/>
        <end position="61"/>
    </location>
</feature>
<sequence>MGLLNTRNWLGIIFIVLGLLFLSGQFGFLGELIAPDVIFGMFWPSLILIPLGLGFHIGFFYSRGRLPGLLVPGGILLGVGTVCQISILFDAWSYMWPGFLASVALGLFELYIFGGRHAGLLIPVGILGGLSVIFFTVFGIGHLVWVGRYGFAALFLLLGVALLLRKGDSSKKERMKDLM</sequence>
<dbReference type="AlphaFoldDB" id="A0A223D554"/>
<accession>A0A223D554</accession>
<dbReference type="OrthoDB" id="49365at2"/>
<proteinExistence type="predicted"/>
<organism evidence="2 3">
    <name type="scientific">Tumebacillus algifaecis</name>
    <dbReference type="NCBI Taxonomy" id="1214604"/>
    <lineage>
        <taxon>Bacteria</taxon>
        <taxon>Bacillati</taxon>
        <taxon>Bacillota</taxon>
        <taxon>Bacilli</taxon>
        <taxon>Bacillales</taxon>
        <taxon>Alicyclobacillaceae</taxon>
        <taxon>Tumebacillus</taxon>
    </lineage>
</organism>
<evidence type="ECO:0008006" key="4">
    <source>
        <dbReference type="Google" id="ProtNLM"/>
    </source>
</evidence>
<keyword evidence="1" id="KW-0472">Membrane</keyword>
<name>A0A223D554_9BACL</name>
<dbReference type="Proteomes" id="UP000214688">
    <property type="component" value="Chromosome"/>
</dbReference>
<keyword evidence="3" id="KW-1185">Reference proteome</keyword>
<keyword evidence="1" id="KW-1133">Transmembrane helix</keyword>
<feature type="transmembrane region" description="Helical" evidence="1">
    <location>
        <begin position="9"/>
        <end position="29"/>
    </location>
</feature>
<evidence type="ECO:0000256" key="1">
    <source>
        <dbReference type="SAM" id="Phobius"/>
    </source>
</evidence>
<protein>
    <recommendedName>
        <fullName evidence="4">DUF5668 domain-containing protein</fullName>
    </recommendedName>
</protein>
<dbReference type="KEGG" id="tab:CIG75_16975"/>
<feature type="transmembrane region" description="Helical" evidence="1">
    <location>
        <begin position="68"/>
        <end position="88"/>
    </location>
</feature>
<dbReference type="EMBL" id="CP022657">
    <property type="protein sequence ID" value="ASS76484.1"/>
    <property type="molecule type" value="Genomic_DNA"/>
</dbReference>
<feature type="transmembrane region" description="Helical" evidence="1">
    <location>
        <begin position="94"/>
        <end position="113"/>
    </location>
</feature>
<evidence type="ECO:0000313" key="3">
    <source>
        <dbReference type="Proteomes" id="UP000214688"/>
    </source>
</evidence>
<evidence type="ECO:0000313" key="2">
    <source>
        <dbReference type="EMBL" id="ASS76484.1"/>
    </source>
</evidence>
<gene>
    <name evidence="2" type="ORF">CIG75_16975</name>
</gene>
<reference evidence="2 3" key="1">
    <citation type="journal article" date="2015" name="Int. J. Syst. Evol. Microbiol.">
        <title>Tumebacillus algifaecis sp. nov., isolated from decomposing algal scum.</title>
        <authorList>
            <person name="Wu Y.F."/>
            <person name="Zhang B."/>
            <person name="Xing P."/>
            <person name="Wu Q.L."/>
            <person name="Liu S.J."/>
        </authorList>
    </citation>
    <scope>NUCLEOTIDE SEQUENCE [LARGE SCALE GENOMIC DNA]</scope>
    <source>
        <strain evidence="2 3">THMBR28</strain>
    </source>
</reference>